<sequence>MTNFLSLPPELREQIYLELLVDSSKNQDRIMLTLDKDGHFVWNRITQLSPPDDELITDDQPAPTPSSIKHLDYSNLWSLARVNSLLYAEATPIMYANANLEYTFGDSCFVDGNSVLLQTFLNKLRPATCALYRQMTIVNGKNLSAKAMRFIVNILNSKLPCVMSLSLRAIDPHTEVWLNNESPEWLKEHMQLMAAARPLSCLTSSPKISLKTRLCFCLDYNYFDPDPETQLIMLILRGLMETEVWRRQAQNDHAMNCEEGHYLQLTYALRSTMTETTNDETTTEDVEEIDDIEARLMEHQASMKQIEECKHWRMTMDGKLREMPS</sequence>
<protein>
    <recommendedName>
        <fullName evidence="3">F-box domain-containing protein</fullName>
    </recommendedName>
</protein>
<gene>
    <name evidence="1" type="ORF">AWRI4233_LOCUS327</name>
</gene>
<evidence type="ECO:0000313" key="2">
    <source>
        <dbReference type="Proteomes" id="UP000714618"/>
    </source>
</evidence>
<name>A0A9N8P7P6_9PEZI</name>
<dbReference type="OrthoDB" id="3864951at2759"/>
<proteinExistence type="predicted"/>
<evidence type="ECO:0000313" key="1">
    <source>
        <dbReference type="EMBL" id="CAD0085685.1"/>
    </source>
</evidence>
<dbReference type="Proteomes" id="UP000714618">
    <property type="component" value="Unassembled WGS sequence"/>
</dbReference>
<keyword evidence="2" id="KW-1185">Reference proteome</keyword>
<evidence type="ECO:0008006" key="3">
    <source>
        <dbReference type="Google" id="ProtNLM"/>
    </source>
</evidence>
<comment type="caution">
    <text evidence="1">The sequence shown here is derived from an EMBL/GenBank/DDBJ whole genome shotgun (WGS) entry which is preliminary data.</text>
</comment>
<dbReference type="EMBL" id="CAIJEO010000002">
    <property type="protein sequence ID" value="CAD0085685.1"/>
    <property type="molecule type" value="Genomic_DNA"/>
</dbReference>
<accession>A0A9N8P7P6</accession>
<reference evidence="1" key="1">
    <citation type="submission" date="2020-06" db="EMBL/GenBank/DDBJ databases">
        <authorList>
            <person name="Onetto C."/>
        </authorList>
    </citation>
    <scope>NUCLEOTIDE SEQUENCE</scope>
</reference>
<dbReference type="AlphaFoldDB" id="A0A9N8P7P6"/>
<organism evidence="1 2">
    <name type="scientific">Aureobasidium mustum</name>
    <dbReference type="NCBI Taxonomy" id="2773714"/>
    <lineage>
        <taxon>Eukaryota</taxon>
        <taxon>Fungi</taxon>
        <taxon>Dikarya</taxon>
        <taxon>Ascomycota</taxon>
        <taxon>Pezizomycotina</taxon>
        <taxon>Dothideomycetes</taxon>
        <taxon>Dothideomycetidae</taxon>
        <taxon>Dothideales</taxon>
        <taxon>Saccotheciaceae</taxon>
        <taxon>Aureobasidium</taxon>
    </lineage>
</organism>